<keyword evidence="2" id="KW-1185">Reference proteome</keyword>
<evidence type="ECO:0000313" key="2">
    <source>
        <dbReference type="Proteomes" id="UP000758652"/>
    </source>
</evidence>
<reference evidence="1 2" key="1">
    <citation type="submission" date="2020-10" db="EMBL/GenBank/DDBJ databases">
        <title>ChiBAC.</title>
        <authorList>
            <person name="Zenner C."/>
            <person name="Hitch T.C.A."/>
            <person name="Clavel T."/>
        </authorList>
    </citation>
    <scope>NUCLEOTIDE SEQUENCE [LARGE SCALE GENOMIC DNA]</scope>
    <source>
        <strain evidence="1 2">DSM 108991</strain>
    </source>
</reference>
<evidence type="ECO:0000313" key="1">
    <source>
        <dbReference type="EMBL" id="MBE5062738.1"/>
    </source>
</evidence>
<dbReference type="EMBL" id="JADCKL010000003">
    <property type="protein sequence ID" value="MBE5062738.1"/>
    <property type="molecule type" value="Genomic_DNA"/>
</dbReference>
<dbReference type="Proteomes" id="UP000758652">
    <property type="component" value="Unassembled WGS sequence"/>
</dbReference>
<proteinExistence type="predicted"/>
<comment type="caution">
    <text evidence="1">The sequence shown here is derived from an EMBL/GenBank/DDBJ whole genome shotgun (WGS) entry which is preliminary data.</text>
</comment>
<name>A0ABR9RIE2_9FIRM</name>
<protein>
    <submittedName>
        <fullName evidence="1">Uncharacterized protein</fullName>
    </submittedName>
</protein>
<accession>A0ABR9RIE2</accession>
<sequence>MADGMYFKTGQAMCVDVGFADNEGREDETQMDINAFDEQELSRLFADLCKENKFPINTVTYVTIVQIADVKEELLYG</sequence>
<organism evidence="1 2">
    <name type="scientific">Claveliimonas monacensis</name>
    <dbReference type="NCBI Taxonomy" id="2779351"/>
    <lineage>
        <taxon>Bacteria</taxon>
        <taxon>Bacillati</taxon>
        <taxon>Bacillota</taxon>
        <taxon>Clostridia</taxon>
        <taxon>Lachnospirales</taxon>
        <taxon>Lachnospiraceae</taxon>
        <taxon>Claveliimonas</taxon>
    </lineage>
</organism>
<dbReference type="RefSeq" id="WP_226394507.1">
    <property type="nucleotide sequence ID" value="NZ_JADCKL010000003.1"/>
</dbReference>
<gene>
    <name evidence="1" type="ORF">INF30_05630</name>
</gene>